<evidence type="ECO:0000313" key="1">
    <source>
        <dbReference type="EMBL" id="SBS06256.1"/>
    </source>
</evidence>
<sequence length="35" mass="3792">DEAPHAVRYLTQMAEGLDGFVAVGVDGPNTQKEEF</sequence>
<protein>
    <submittedName>
        <fullName evidence="1">Phosphoinositide kinase, FYVE finger containing</fullName>
    </submittedName>
</protein>
<proteinExistence type="predicted"/>
<gene>
    <name evidence="1" type="primary">PIKFYVE</name>
</gene>
<name>A0A1A8RJS0_9TELE</name>
<reference evidence="1" key="2">
    <citation type="submission" date="2016-06" db="EMBL/GenBank/DDBJ databases">
        <title>The genome of a short-lived fish provides insights into sex chromosome evolution and the genetic control of aging.</title>
        <authorList>
            <person name="Reichwald K."/>
            <person name="Felder M."/>
            <person name="Petzold A."/>
            <person name="Koch P."/>
            <person name="Groth M."/>
            <person name="Platzer M."/>
        </authorList>
    </citation>
    <scope>NUCLEOTIDE SEQUENCE</scope>
    <source>
        <tissue evidence="1">Brain</tissue>
    </source>
</reference>
<keyword evidence="1" id="KW-0418">Kinase</keyword>
<dbReference type="AlphaFoldDB" id="A0A1A8RJS0"/>
<keyword evidence="1" id="KW-0808">Transferase</keyword>
<reference evidence="1" key="1">
    <citation type="submission" date="2016-05" db="EMBL/GenBank/DDBJ databases">
        <authorList>
            <person name="Lavstsen T."/>
            <person name="Jespersen J.S."/>
        </authorList>
    </citation>
    <scope>NUCLEOTIDE SEQUENCE</scope>
    <source>
        <tissue evidence="1">Brain</tissue>
    </source>
</reference>
<organism evidence="1">
    <name type="scientific">Nothobranchius rachovii</name>
    <name type="common">bluefin notho</name>
    <dbReference type="NCBI Taxonomy" id="451742"/>
    <lineage>
        <taxon>Eukaryota</taxon>
        <taxon>Metazoa</taxon>
        <taxon>Chordata</taxon>
        <taxon>Craniata</taxon>
        <taxon>Vertebrata</taxon>
        <taxon>Euteleostomi</taxon>
        <taxon>Actinopterygii</taxon>
        <taxon>Neopterygii</taxon>
        <taxon>Teleostei</taxon>
        <taxon>Neoteleostei</taxon>
        <taxon>Acanthomorphata</taxon>
        <taxon>Ovalentaria</taxon>
        <taxon>Atherinomorphae</taxon>
        <taxon>Cyprinodontiformes</taxon>
        <taxon>Nothobranchiidae</taxon>
        <taxon>Nothobranchius</taxon>
    </lineage>
</organism>
<dbReference type="EMBL" id="HAEH01017529">
    <property type="protein sequence ID" value="SBS06256.1"/>
    <property type="molecule type" value="Transcribed_RNA"/>
</dbReference>
<dbReference type="GO" id="GO:0016301">
    <property type="term" value="F:kinase activity"/>
    <property type="evidence" value="ECO:0007669"/>
    <property type="project" value="UniProtKB-KW"/>
</dbReference>
<accession>A0A1A8RJS0</accession>
<feature type="non-terminal residue" evidence="1">
    <location>
        <position position="1"/>
    </location>
</feature>